<protein>
    <recommendedName>
        <fullName evidence="4">DUF4391 domain-containing protein</fullName>
    </recommendedName>
</protein>
<comment type="caution">
    <text evidence="2">The sequence shown here is derived from an EMBL/GenBank/DDBJ whole genome shotgun (WGS) entry which is preliminary data.</text>
</comment>
<feature type="coiled-coil region" evidence="1">
    <location>
        <begin position="203"/>
        <end position="230"/>
    </location>
</feature>
<gene>
    <name evidence="2" type="ORF">NS226_09030</name>
</gene>
<accession>A0A175R9C9</accession>
<dbReference type="Pfam" id="PF14335">
    <property type="entry name" value="DUF4391"/>
    <property type="match status" value="1"/>
</dbReference>
<evidence type="ECO:0000313" key="3">
    <source>
        <dbReference type="Proteomes" id="UP000078272"/>
    </source>
</evidence>
<dbReference type="InterPro" id="IPR025503">
    <property type="entry name" value="DUF4391"/>
</dbReference>
<evidence type="ECO:0008006" key="4">
    <source>
        <dbReference type="Google" id="ProtNLM"/>
    </source>
</evidence>
<evidence type="ECO:0000256" key="1">
    <source>
        <dbReference type="SAM" id="Coils"/>
    </source>
</evidence>
<dbReference type="Proteomes" id="UP000078272">
    <property type="component" value="Unassembled WGS sequence"/>
</dbReference>
<sequence length="265" mass="29164">MTVDANMRAVVDALGLPLGARVDARVPKKLLVEEGAPTLADKRAIQDGIDELQWFAACKPATIGVPSFADDMREYLEIAVVGCVFRPDAKGKPAKAVRLIELIHRAIPYPVLLVTADESGLALSAAHKRRAQNDAGRVVVDRVVATTSLRLGPGDEAEAGYLQSLALARQPRSDLCVLYASWLAWIEALNAARLTGVFTGIKDNRAIEERREALEEHKRLSQESSRLRALIARTKQIRQKVDLSNQLRLVNEKLLRQEHILRGGT</sequence>
<dbReference type="AlphaFoldDB" id="A0A175R9C9"/>
<evidence type="ECO:0000313" key="2">
    <source>
        <dbReference type="EMBL" id="KTQ96009.1"/>
    </source>
</evidence>
<dbReference type="RefSeq" id="WP_058634716.1">
    <property type="nucleotide sequence ID" value="NZ_LDPZ01000018.1"/>
</dbReference>
<name>A0A175R9C9_9HYPH</name>
<dbReference type="OrthoDB" id="9805811at2"/>
<keyword evidence="1" id="KW-0175">Coiled coil</keyword>
<dbReference type="PATRIC" id="fig|401562.3.peg.1196"/>
<proteinExistence type="predicted"/>
<reference evidence="2 3" key="1">
    <citation type="journal article" date="2016" name="Front. Microbiol.">
        <title>Genomic Resource of Rice Seed Associated Bacteria.</title>
        <authorList>
            <person name="Midha S."/>
            <person name="Bansal K."/>
            <person name="Sharma S."/>
            <person name="Kumar N."/>
            <person name="Patil P.P."/>
            <person name="Chaudhry V."/>
            <person name="Patil P.B."/>
        </authorList>
    </citation>
    <scope>NUCLEOTIDE SEQUENCE [LARGE SCALE GENOMIC DNA]</scope>
    <source>
        <strain evidence="2 3">NS226</strain>
    </source>
</reference>
<organism evidence="2 3">
    <name type="scientific">Aureimonas ureilytica</name>
    <dbReference type="NCBI Taxonomy" id="401562"/>
    <lineage>
        <taxon>Bacteria</taxon>
        <taxon>Pseudomonadati</taxon>
        <taxon>Pseudomonadota</taxon>
        <taxon>Alphaproteobacteria</taxon>
        <taxon>Hyphomicrobiales</taxon>
        <taxon>Aurantimonadaceae</taxon>
        <taxon>Aureimonas</taxon>
    </lineage>
</organism>
<dbReference type="EMBL" id="LDPZ01000018">
    <property type="protein sequence ID" value="KTQ96009.1"/>
    <property type="molecule type" value="Genomic_DNA"/>
</dbReference>